<keyword evidence="3" id="KW-0813">Transport</keyword>
<keyword evidence="10" id="KW-0408">Iron</keyword>
<evidence type="ECO:0000256" key="9">
    <source>
        <dbReference type="ARBA" id="ARBA00022989"/>
    </source>
</evidence>
<dbReference type="STRING" id="1121457.SAMN02745161_0722"/>
<keyword evidence="6 12" id="KW-0812">Transmembrane</keyword>
<keyword evidence="15" id="KW-1185">Reference proteome</keyword>
<evidence type="ECO:0000256" key="12">
    <source>
        <dbReference type="SAM" id="Phobius"/>
    </source>
</evidence>
<dbReference type="GO" id="GO:0005886">
    <property type="term" value="C:plasma membrane"/>
    <property type="evidence" value="ECO:0007669"/>
    <property type="project" value="UniProtKB-SubCell"/>
</dbReference>
<proteinExistence type="inferred from homology"/>
<dbReference type="InterPro" id="IPR051542">
    <property type="entry name" value="Hydrogenase_cytochrome"/>
</dbReference>
<feature type="domain" description="Cytochrome b561 bacterial/Ni-hydrogenase" evidence="13">
    <location>
        <begin position="9"/>
        <end position="193"/>
    </location>
</feature>
<keyword evidence="5" id="KW-0349">Heme</keyword>
<keyword evidence="9 12" id="KW-1133">Transmembrane helix</keyword>
<feature type="transmembrane region" description="Helical" evidence="12">
    <location>
        <begin position="152"/>
        <end position="176"/>
    </location>
</feature>
<comment type="similarity">
    <text evidence="2">Belongs to the HupC/HyaC/HydC family.</text>
</comment>
<dbReference type="PANTHER" id="PTHR30485:SF1">
    <property type="entry name" value="CYTOCHROME YDHU-RELATED"/>
    <property type="match status" value="1"/>
</dbReference>
<dbReference type="PANTHER" id="PTHR30485">
    <property type="entry name" value="NI/FE-HYDROGENASE 1 B-TYPE CYTOCHROME SUBUNIT"/>
    <property type="match status" value="1"/>
</dbReference>
<dbReference type="RefSeq" id="WP_074215567.1">
    <property type="nucleotide sequence ID" value="NZ_FSRG01000003.1"/>
</dbReference>
<accession>A0A1N6E5J7</accession>
<protein>
    <submittedName>
        <fullName evidence="14">Thiosulfate reductase cytochrome b subunit</fullName>
    </submittedName>
</protein>
<feature type="transmembrane region" description="Helical" evidence="12">
    <location>
        <begin position="117"/>
        <end position="140"/>
    </location>
</feature>
<sequence length="202" mass="23628">MSSTKLYLYTRFERFWHWAQATLIIILLVTGFEVHGTFTLFGFGSAVEIHNFCAWTWLVLYAFIVFWIITTGEWRHYVPTFVKMFEVIQYYVSGIFKGEPHPVPKSERVKHNPLQRITYLGIVSVLVPFQIITGFMYYLYNDWPTFGWAFDLSTIAILHTVGAFAMLVFFVVHVYMTTTGHHPFSHIKAMVTGYEELEAENK</sequence>
<dbReference type="SUPFAM" id="SSF81342">
    <property type="entry name" value="Transmembrane di-heme cytochromes"/>
    <property type="match status" value="1"/>
</dbReference>
<reference evidence="15" key="1">
    <citation type="submission" date="2016-11" db="EMBL/GenBank/DDBJ databases">
        <authorList>
            <person name="Varghese N."/>
            <person name="Submissions S."/>
        </authorList>
    </citation>
    <scope>NUCLEOTIDE SEQUENCE [LARGE SCALE GENOMIC DNA]</scope>
    <source>
        <strain evidence="15">DSM 17456</strain>
    </source>
</reference>
<evidence type="ECO:0000256" key="5">
    <source>
        <dbReference type="ARBA" id="ARBA00022617"/>
    </source>
</evidence>
<evidence type="ECO:0000256" key="6">
    <source>
        <dbReference type="ARBA" id="ARBA00022692"/>
    </source>
</evidence>
<dbReference type="Pfam" id="PF01292">
    <property type="entry name" value="Ni_hydr_CYTB"/>
    <property type="match status" value="1"/>
</dbReference>
<name>A0A1N6E5J7_9BACT</name>
<comment type="subcellular location">
    <subcellularLocation>
        <location evidence="1">Cell membrane</location>
        <topology evidence="1">Multi-pass membrane protein</topology>
    </subcellularLocation>
</comment>
<dbReference type="EMBL" id="FSRG01000003">
    <property type="protein sequence ID" value="SIN78243.1"/>
    <property type="molecule type" value="Genomic_DNA"/>
</dbReference>
<dbReference type="GO" id="GO:0009055">
    <property type="term" value="F:electron transfer activity"/>
    <property type="evidence" value="ECO:0007669"/>
    <property type="project" value="InterPro"/>
</dbReference>
<keyword evidence="4" id="KW-1003">Cell membrane</keyword>
<dbReference type="GO" id="GO:0005506">
    <property type="term" value="F:iron ion binding"/>
    <property type="evidence" value="ECO:0007669"/>
    <property type="project" value="InterPro"/>
</dbReference>
<dbReference type="AlphaFoldDB" id="A0A1N6E5J7"/>
<feature type="transmembrane region" description="Helical" evidence="12">
    <location>
        <begin position="49"/>
        <end position="69"/>
    </location>
</feature>
<dbReference type="GO" id="GO:0020037">
    <property type="term" value="F:heme binding"/>
    <property type="evidence" value="ECO:0007669"/>
    <property type="project" value="TreeGrafter"/>
</dbReference>
<keyword evidence="8" id="KW-0249">Electron transport</keyword>
<keyword evidence="11 12" id="KW-0472">Membrane</keyword>
<evidence type="ECO:0000256" key="10">
    <source>
        <dbReference type="ARBA" id="ARBA00023004"/>
    </source>
</evidence>
<dbReference type="GO" id="GO:0022904">
    <property type="term" value="P:respiratory electron transport chain"/>
    <property type="evidence" value="ECO:0007669"/>
    <property type="project" value="InterPro"/>
</dbReference>
<dbReference type="PRINTS" id="PR00161">
    <property type="entry name" value="NIHGNASECYTB"/>
</dbReference>
<evidence type="ECO:0000256" key="3">
    <source>
        <dbReference type="ARBA" id="ARBA00022448"/>
    </source>
</evidence>
<evidence type="ECO:0000256" key="11">
    <source>
        <dbReference type="ARBA" id="ARBA00023136"/>
    </source>
</evidence>
<evidence type="ECO:0000313" key="15">
    <source>
        <dbReference type="Proteomes" id="UP000184694"/>
    </source>
</evidence>
<organism evidence="14 15">
    <name type="scientific">Halodesulfovibrio marinisediminis DSM 17456</name>
    <dbReference type="NCBI Taxonomy" id="1121457"/>
    <lineage>
        <taxon>Bacteria</taxon>
        <taxon>Pseudomonadati</taxon>
        <taxon>Thermodesulfobacteriota</taxon>
        <taxon>Desulfovibrionia</taxon>
        <taxon>Desulfovibrionales</taxon>
        <taxon>Desulfovibrionaceae</taxon>
        <taxon>Halodesulfovibrio</taxon>
    </lineage>
</organism>
<dbReference type="InterPro" id="IPR011577">
    <property type="entry name" value="Cyt_b561_bac/Ni-Hgenase"/>
</dbReference>
<evidence type="ECO:0000259" key="13">
    <source>
        <dbReference type="Pfam" id="PF01292"/>
    </source>
</evidence>
<dbReference type="OrthoDB" id="197262at2"/>
<dbReference type="InterPro" id="IPR016174">
    <property type="entry name" value="Di-haem_cyt_TM"/>
</dbReference>
<feature type="transmembrane region" description="Helical" evidence="12">
    <location>
        <begin position="21"/>
        <end position="43"/>
    </location>
</feature>
<evidence type="ECO:0000313" key="14">
    <source>
        <dbReference type="EMBL" id="SIN78243.1"/>
    </source>
</evidence>
<evidence type="ECO:0000256" key="8">
    <source>
        <dbReference type="ARBA" id="ARBA00022982"/>
    </source>
</evidence>
<keyword evidence="7" id="KW-0479">Metal-binding</keyword>
<evidence type="ECO:0000256" key="7">
    <source>
        <dbReference type="ARBA" id="ARBA00022723"/>
    </source>
</evidence>
<evidence type="ECO:0000256" key="2">
    <source>
        <dbReference type="ARBA" id="ARBA00008622"/>
    </source>
</evidence>
<gene>
    <name evidence="14" type="ORF">SAMN02745161_0722</name>
</gene>
<dbReference type="Gene3D" id="1.20.950.20">
    <property type="entry name" value="Transmembrane di-heme cytochromes, Chain C"/>
    <property type="match status" value="1"/>
</dbReference>
<evidence type="ECO:0000256" key="1">
    <source>
        <dbReference type="ARBA" id="ARBA00004651"/>
    </source>
</evidence>
<dbReference type="Proteomes" id="UP000184694">
    <property type="component" value="Unassembled WGS sequence"/>
</dbReference>
<dbReference type="InterPro" id="IPR000516">
    <property type="entry name" value="Ni-dep_Hydgase_cyt-B"/>
</dbReference>
<evidence type="ECO:0000256" key="4">
    <source>
        <dbReference type="ARBA" id="ARBA00022475"/>
    </source>
</evidence>